<dbReference type="AlphaFoldDB" id="A0A0M0K5S2"/>
<feature type="region of interest" description="Disordered" evidence="1">
    <location>
        <begin position="1"/>
        <end position="45"/>
    </location>
</feature>
<dbReference type="EMBL" id="JWZX01001307">
    <property type="protein sequence ID" value="KOO34170.1"/>
    <property type="molecule type" value="Genomic_DNA"/>
</dbReference>
<keyword evidence="3" id="KW-1185">Reference proteome</keyword>
<dbReference type="Proteomes" id="UP000037460">
    <property type="component" value="Unassembled WGS sequence"/>
</dbReference>
<evidence type="ECO:0000313" key="2">
    <source>
        <dbReference type="EMBL" id="KOO34170.1"/>
    </source>
</evidence>
<dbReference type="PANTHER" id="PTHR28634">
    <property type="entry name" value="ZINC FINGER B-BOX DOMAIN-CONTAINING PROTEIN 1"/>
    <property type="match status" value="1"/>
</dbReference>
<feature type="compositionally biased region" description="Basic and acidic residues" evidence="1">
    <location>
        <begin position="21"/>
        <end position="30"/>
    </location>
</feature>
<feature type="compositionally biased region" description="Low complexity" evidence="1">
    <location>
        <begin position="64"/>
        <end position="75"/>
    </location>
</feature>
<accession>A0A0M0K5S2</accession>
<sequence>MEQDVISMETRLAQLKATMQSEREKRDSARGRNPTGAVWRSARTDVPVNSSSYVDKVLKSKDVAAQQAGQDAAAAKPTQPLLRAGSLPVAPPSGGPAPFGKTRASFDWNPSASLVDLGGDLGGDYEDLLGPEGGSNTHEPPPASGGGALLEGEFDEAANSAAFADAVRGSDRSVAAGAVGGGGGFGAARAGKVSSGANTGSSGTGTGSGGGLLEGDAFDEEASSASFAEALNAWRSGGGSTTSMAAAPKRASRFGAAAPPAAPASSEPTLADKVHALKMELSLPMELSMSEAVAIANGAVGLSSMGTLADQSCGSRPASARPPSRSGGVQTQTRPPKSFFEMLQDQKRKDGVL</sequence>
<feature type="region of interest" description="Disordered" evidence="1">
    <location>
        <begin position="117"/>
        <end position="150"/>
    </location>
</feature>
<feature type="compositionally biased region" description="Basic and acidic residues" evidence="1">
    <location>
        <begin position="344"/>
        <end position="353"/>
    </location>
</feature>
<evidence type="ECO:0000256" key="1">
    <source>
        <dbReference type="SAM" id="MobiDB-lite"/>
    </source>
</evidence>
<feature type="region of interest" description="Disordered" evidence="1">
    <location>
        <begin position="192"/>
        <end position="216"/>
    </location>
</feature>
<organism evidence="2 3">
    <name type="scientific">Chrysochromulina tobinii</name>
    <dbReference type="NCBI Taxonomy" id="1460289"/>
    <lineage>
        <taxon>Eukaryota</taxon>
        <taxon>Haptista</taxon>
        <taxon>Haptophyta</taxon>
        <taxon>Prymnesiophyceae</taxon>
        <taxon>Prymnesiales</taxon>
        <taxon>Chrysochromulinaceae</taxon>
        <taxon>Chrysochromulina</taxon>
    </lineage>
</organism>
<feature type="compositionally biased region" description="Low complexity" evidence="1">
    <location>
        <begin position="314"/>
        <end position="328"/>
    </location>
</feature>
<gene>
    <name evidence="2" type="ORF">Ctob_009982</name>
</gene>
<dbReference type="PANTHER" id="PTHR28634:SF1">
    <property type="entry name" value="ZINC FINGER B-BOX DOMAIN-CONTAINING PROTEIN 1"/>
    <property type="match status" value="1"/>
</dbReference>
<feature type="compositionally biased region" description="Gly residues" evidence="1">
    <location>
        <begin position="202"/>
        <end position="213"/>
    </location>
</feature>
<protein>
    <submittedName>
        <fullName evidence="2">Uncharacterized protein</fullName>
    </submittedName>
</protein>
<comment type="caution">
    <text evidence="2">The sequence shown here is derived from an EMBL/GenBank/DDBJ whole genome shotgun (WGS) entry which is preliminary data.</text>
</comment>
<evidence type="ECO:0000313" key="3">
    <source>
        <dbReference type="Proteomes" id="UP000037460"/>
    </source>
</evidence>
<feature type="compositionally biased region" description="Low complexity" evidence="1">
    <location>
        <begin position="192"/>
        <end position="201"/>
    </location>
</feature>
<name>A0A0M0K5S2_9EUKA</name>
<feature type="region of interest" description="Disordered" evidence="1">
    <location>
        <begin position="307"/>
        <end position="353"/>
    </location>
</feature>
<dbReference type="InterPro" id="IPR037688">
    <property type="entry name" value="ZBBX"/>
</dbReference>
<proteinExistence type="predicted"/>
<reference evidence="3" key="1">
    <citation type="journal article" date="2015" name="PLoS Genet.">
        <title>Genome Sequence and Transcriptome Analyses of Chrysochromulina tobin: Metabolic Tools for Enhanced Algal Fitness in the Prominent Order Prymnesiales (Haptophyceae).</title>
        <authorList>
            <person name="Hovde B.T."/>
            <person name="Deodato C.R."/>
            <person name="Hunsperger H.M."/>
            <person name="Ryken S.A."/>
            <person name="Yost W."/>
            <person name="Jha R.K."/>
            <person name="Patterson J."/>
            <person name="Monnat R.J. Jr."/>
            <person name="Barlow S.B."/>
            <person name="Starkenburg S.R."/>
            <person name="Cattolico R.A."/>
        </authorList>
    </citation>
    <scope>NUCLEOTIDE SEQUENCE</scope>
    <source>
        <strain evidence="3">CCMP291</strain>
    </source>
</reference>
<feature type="region of interest" description="Disordered" evidence="1">
    <location>
        <begin position="64"/>
        <end position="104"/>
    </location>
</feature>